<protein>
    <recommendedName>
        <fullName evidence="5">DUF5330 domain-containing protein</fullName>
    </recommendedName>
</protein>
<organism evidence="3 4">
    <name type="scientific">Aureimonas endophytica</name>
    <dbReference type="NCBI Taxonomy" id="2027858"/>
    <lineage>
        <taxon>Bacteria</taxon>
        <taxon>Pseudomonadati</taxon>
        <taxon>Pseudomonadota</taxon>
        <taxon>Alphaproteobacteria</taxon>
        <taxon>Hyphomicrobiales</taxon>
        <taxon>Aurantimonadaceae</taxon>
        <taxon>Aureimonas</taxon>
    </lineage>
</organism>
<name>A0A916ZFI0_9HYPH</name>
<keyword evidence="4" id="KW-1185">Reference proteome</keyword>
<sequence>MIRFVIKCALGLGLVAMVLPLGRATDAAAPALDPLRMFAGIQEAAADIGSFCTRAPAACAAARDLAAFAGDRIEAGLRIGYRLMDDGLASREPGAATPQNSAEAAREAAADPAALHPEMPLPQPYQPPRHPGPAATALPEKIGEARPAAVPIPTPRG</sequence>
<dbReference type="Proteomes" id="UP000644699">
    <property type="component" value="Unassembled WGS sequence"/>
</dbReference>
<dbReference type="InterPro" id="IPR035220">
    <property type="entry name" value="DUF5330"/>
</dbReference>
<feature type="compositionally biased region" description="Pro residues" evidence="1">
    <location>
        <begin position="119"/>
        <end position="131"/>
    </location>
</feature>
<dbReference type="Pfam" id="PF17264">
    <property type="entry name" value="DUF5330"/>
    <property type="match status" value="1"/>
</dbReference>
<evidence type="ECO:0000313" key="3">
    <source>
        <dbReference type="EMBL" id="GGD93941.1"/>
    </source>
</evidence>
<comment type="caution">
    <text evidence="3">The sequence shown here is derived from an EMBL/GenBank/DDBJ whole genome shotgun (WGS) entry which is preliminary data.</text>
</comment>
<evidence type="ECO:0000256" key="2">
    <source>
        <dbReference type="SAM" id="SignalP"/>
    </source>
</evidence>
<feature type="region of interest" description="Disordered" evidence="1">
    <location>
        <begin position="88"/>
        <end position="157"/>
    </location>
</feature>
<keyword evidence="2" id="KW-0732">Signal</keyword>
<proteinExistence type="predicted"/>
<feature type="chain" id="PRO_5037816131" description="DUF5330 domain-containing protein" evidence="2">
    <location>
        <begin position="24"/>
        <end position="157"/>
    </location>
</feature>
<reference evidence="3" key="1">
    <citation type="journal article" date="2014" name="Int. J. Syst. Evol. Microbiol.">
        <title>Complete genome sequence of Corynebacterium casei LMG S-19264T (=DSM 44701T), isolated from a smear-ripened cheese.</title>
        <authorList>
            <consortium name="US DOE Joint Genome Institute (JGI-PGF)"/>
            <person name="Walter F."/>
            <person name="Albersmeier A."/>
            <person name="Kalinowski J."/>
            <person name="Ruckert C."/>
        </authorList>
    </citation>
    <scope>NUCLEOTIDE SEQUENCE</scope>
    <source>
        <strain evidence="3">CGMCC 1.15367</strain>
    </source>
</reference>
<dbReference type="RefSeq" id="WP_188907149.1">
    <property type="nucleotide sequence ID" value="NZ_BMIQ01000001.1"/>
</dbReference>
<evidence type="ECO:0000313" key="4">
    <source>
        <dbReference type="Proteomes" id="UP000644699"/>
    </source>
</evidence>
<gene>
    <name evidence="3" type="ORF">GCM10011390_10820</name>
</gene>
<feature type="signal peptide" evidence="2">
    <location>
        <begin position="1"/>
        <end position="23"/>
    </location>
</feature>
<evidence type="ECO:0000256" key="1">
    <source>
        <dbReference type="SAM" id="MobiDB-lite"/>
    </source>
</evidence>
<evidence type="ECO:0008006" key="5">
    <source>
        <dbReference type="Google" id="ProtNLM"/>
    </source>
</evidence>
<dbReference type="EMBL" id="BMIQ01000001">
    <property type="protein sequence ID" value="GGD93941.1"/>
    <property type="molecule type" value="Genomic_DNA"/>
</dbReference>
<dbReference type="AlphaFoldDB" id="A0A916ZFI0"/>
<reference evidence="3" key="2">
    <citation type="submission" date="2020-09" db="EMBL/GenBank/DDBJ databases">
        <authorList>
            <person name="Sun Q."/>
            <person name="Zhou Y."/>
        </authorList>
    </citation>
    <scope>NUCLEOTIDE SEQUENCE</scope>
    <source>
        <strain evidence="3">CGMCC 1.15367</strain>
    </source>
</reference>
<accession>A0A916ZFI0</accession>